<feature type="domain" description="Alanine dehydrogenase/pyridine nucleotide transhydrogenase N-terminal" evidence="13">
    <location>
        <begin position="7"/>
        <end position="140"/>
    </location>
</feature>
<feature type="domain" description="Alanine dehydrogenase/pyridine nucleotide transhydrogenase NAD(H)-binding" evidence="12">
    <location>
        <begin position="165"/>
        <end position="297"/>
    </location>
</feature>
<evidence type="ECO:0000256" key="3">
    <source>
        <dbReference type="ARBA" id="ARBA00011245"/>
    </source>
</evidence>
<keyword evidence="8" id="KW-0520">NAD</keyword>
<dbReference type="InterPro" id="IPR007698">
    <property type="entry name" value="AlaDH/PNT_NAD(H)-bd"/>
</dbReference>
<dbReference type="SMART" id="SM01002">
    <property type="entry name" value="AlaDh_PNT_C"/>
    <property type="match status" value="1"/>
</dbReference>
<organism evidence="14 15">
    <name type="scientific">Ornithinimicrobium pekingense</name>
    <dbReference type="NCBI Taxonomy" id="384677"/>
    <lineage>
        <taxon>Bacteria</taxon>
        <taxon>Bacillati</taxon>
        <taxon>Actinomycetota</taxon>
        <taxon>Actinomycetes</taxon>
        <taxon>Micrococcales</taxon>
        <taxon>Ornithinimicrobiaceae</taxon>
        <taxon>Ornithinimicrobium</taxon>
    </lineage>
</organism>
<evidence type="ECO:0000256" key="6">
    <source>
        <dbReference type="ARBA" id="ARBA00022605"/>
    </source>
</evidence>
<dbReference type="InterPro" id="IPR007886">
    <property type="entry name" value="AlaDH/PNT_N"/>
</dbReference>
<dbReference type="InterPro" id="IPR036291">
    <property type="entry name" value="NAD(P)-bd_dom_sf"/>
</dbReference>
<dbReference type="EC" id="1.5.1.7" evidence="4"/>
<dbReference type="Proteomes" id="UP000662111">
    <property type="component" value="Unassembled WGS sequence"/>
</dbReference>
<reference evidence="15" key="1">
    <citation type="journal article" date="2019" name="Int. J. Syst. Evol. Microbiol.">
        <title>The Global Catalogue of Microorganisms (GCM) 10K type strain sequencing project: providing services to taxonomists for standard genome sequencing and annotation.</title>
        <authorList>
            <consortium name="The Broad Institute Genomics Platform"/>
            <consortium name="The Broad Institute Genome Sequencing Center for Infectious Disease"/>
            <person name="Wu L."/>
            <person name="Ma J."/>
        </authorList>
    </citation>
    <scope>NUCLEOTIDE SEQUENCE [LARGE SCALE GENOMIC DNA]</scope>
    <source>
        <strain evidence="15">CGMCC 1.5362</strain>
    </source>
</reference>
<dbReference type="PANTHER" id="PTHR11133:SF23">
    <property type="entry name" value="SACCHAROPINE DEHYDROGENASE [NAD(+), L-LYSINE-FORMING]"/>
    <property type="match status" value="1"/>
</dbReference>
<dbReference type="Gene3D" id="3.40.50.720">
    <property type="entry name" value="NAD(P)-binding Rossmann-like Domain"/>
    <property type="match status" value="2"/>
</dbReference>
<evidence type="ECO:0000256" key="9">
    <source>
        <dbReference type="ARBA" id="ARBA00023157"/>
    </source>
</evidence>
<comment type="caution">
    <text evidence="14">The sequence shown here is derived from an EMBL/GenBank/DDBJ whole genome shotgun (WGS) entry which is preliminary data.</text>
</comment>
<evidence type="ECO:0000259" key="13">
    <source>
        <dbReference type="SMART" id="SM01003"/>
    </source>
</evidence>
<evidence type="ECO:0000256" key="10">
    <source>
        <dbReference type="ARBA" id="ARBA00033228"/>
    </source>
</evidence>
<dbReference type="Pfam" id="PF05222">
    <property type="entry name" value="AlaDh_PNT_N"/>
    <property type="match status" value="1"/>
</dbReference>
<proteinExistence type="inferred from homology"/>
<comment type="subunit">
    <text evidence="3">Monomer.</text>
</comment>
<evidence type="ECO:0000256" key="1">
    <source>
        <dbReference type="ARBA" id="ARBA00004884"/>
    </source>
</evidence>
<dbReference type="SUPFAM" id="SSF52283">
    <property type="entry name" value="Formate/glycerate dehydrogenase catalytic domain-like"/>
    <property type="match status" value="1"/>
</dbReference>
<evidence type="ECO:0000256" key="5">
    <source>
        <dbReference type="ARBA" id="ARBA00021221"/>
    </source>
</evidence>
<accession>A0ABQ2F9U6</accession>
<comment type="pathway">
    <text evidence="1">Amino-acid biosynthesis; L-lysine biosynthesis via AAA pathway; L-lysine from L-alpha-aminoadipate (fungal route): step 3/3.</text>
</comment>
<sequence length="345" mass="37104">MSRPHLWIRAEARPTEQRVPIVPAHAAQLISDGFEVTVEESPTRVVPLEDYVAAGCATVPAGSWPDAPEGAVVVGIKELPEDPADLRHTHVFFAHAYKGQEGSQEVLDRFRRGGGELLDVEYLTVGGKRVVAFGFWAGYVGAALSVLRHRGLLDGAVAPMTREDLDDRLRGSAGETPERALVIGARGRSGQGAVEALTVAGCAVTRWDRPQTARLDKAALLDHDLLVNCVVSAGAGGQEAFVTAADLDAPRRLRVVGDVTCDVTSEANLVPVNTAVTTWTEPVRRLGPEEHPLEVIAIDNLPSLLPRESSESFSAELTPLLPDLADRAGPWAASLEWFRRHVHQG</sequence>
<keyword evidence="15" id="KW-1185">Reference proteome</keyword>
<keyword evidence="6" id="KW-0028">Amino-acid biosynthesis</keyword>
<name>A0ABQ2F9U6_9MICO</name>
<protein>
    <recommendedName>
        <fullName evidence="5">Saccharopine dehydrogenase [NAD(+), L-lysine-forming]</fullName>
        <ecNumber evidence="4">1.5.1.7</ecNumber>
    </recommendedName>
    <alternativeName>
        <fullName evidence="10">Lysine--2-oxoglutarate reductase</fullName>
    </alternativeName>
</protein>
<dbReference type="PANTHER" id="PTHR11133">
    <property type="entry name" value="SACCHAROPINE DEHYDROGENASE"/>
    <property type="match status" value="1"/>
</dbReference>
<evidence type="ECO:0000256" key="11">
    <source>
        <dbReference type="ARBA" id="ARBA00047860"/>
    </source>
</evidence>
<dbReference type="SUPFAM" id="SSF51735">
    <property type="entry name" value="NAD(P)-binding Rossmann-fold domains"/>
    <property type="match status" value="1"/>
</dbReference>
<dbReference type="InterPro" id="IPR051168">
    <property type="entry name" value="AASS"/>
</dbReference>
<keyword evidence="7" id="KW-0560">Oxidoreductase</keyword>
<comment type="similarity">
    <text evidence="2">Belongs to the AlaDH/PNT family.</text>
</comment>
<dbReference type="InterPro" id="IPR027281">
    <property type="entry name" value="Lys1"/>
</dbReference>
<comment type="catalytic activity">
    <reaction evidence="11">
        <text>L-saccharopine + NAD(+) + H2O = L-lysine + 2-oxoglutarate + NADH + H(+)</text>
        <dbReference type="Rhea" id="RHEA:12440"/>
        <dbReference type="ChEBI" id="CHEBI:15377"/>
        <dbReference type="ChEBI" id="CHEBI:15378"/>
        <dbReference type="ChEBI" id="CHEBI:16810"/>
        <dbReference type="ChEBI" id="CHEBI:32551"/>
        <dbReference type="ChEBI" id="CHEBI:57540"/>
        <dbReference type="ChEBI" id="CHEBI:57945"/>
        <dbReference type="ChEBI" id="CHEBI:57951"/>
        <dbReference type="EC" id="1.5.1.7"/>
    </reaction>
</comment>
<dbReference type="EMBL" id="BMLB01000004">
    <property type="protein sequence ID" value="GGK72701.1"/>
    <property type="molecule type" value="Genomic_DNA"/>
</dbReference>
<dbReference type="PIRSF" id="PIRSF018250">
    <property type="entry name" value="Saccharopine_DH_Lys"/>
    <property type="match status" value="1"/>
</dbReference>
<dbReference type="SMART" id="SM01003">
    <property type="entry name" value="AlaDh_PNT_N"/>
    <property type="match status" value="1"/>
</dbReference>
<evidence type="ECO:0000256" key="4">
    <source>
        <dbReference type="ARBA" id="ARBA00012847"/>
    </source>
</evidence>
<keyword evidence="9" id="KW-1015">Disulfide bond</keyword>
<evidence type="ECO:0000313" key="15">
    <source>
        <dbReference type="Proteomes" id="UP000662111"/>
    </source>
</evidence>
<evidence type="ECO:0000256" key="2">
    <source>
        <dbReference type="ARBA" id="ARBA00005689"/>
    </source>
</evidence>
<dbReference type="RefSeq" id="WP_022922742.1">
    <property type="nucleotide sequence ID" value="NZ_BMLB01000004.1"/>
</dbReference>
<evidence type="ECO:0000313" key="14">
    <source>
        <dbReference type="EMBL" id="GGK72701.1"/>
    </source>
</evidence>
<gene>
    <name evidence="14" type="primary">sdh</name>
    <name evidence="14" type="ORF">GCM10011509_21610</name>
</gene>
<evidence type="ECO:0000256" key="8">
    <source>
        <dbReference type="ARBA" id="ARBA00023027"/>
    </source>
</evidence>
<evidence type="ECO:0000256" key="7">
    <source>
        <dbReference type="ARBA" id="ARBA00023002"/>
    </source>
</evidence>
<dbReference type="CDD" id="cd12188">
    <property type="entry name" value="SDH"/>
    <property type="match status" value="1"/>
</dbReference>
<evidence type="ECO:0000259" key="12">
    <source>
        <dbReference type="SMART" id="SM01002"/>
    </source>
</evidence>